<proteinExistence type="predicted"/>
<reference evidence="2 3" key="1">
    <citation type="journal article" date="2016" name="Nat. Commun.">
        <title>Thousands of microbial genomes shed light on interconnected biogeochemical processes in an aquifer system.</title>
        <authorList>
            <person name="Anantharaman K."/>
            <person name="Brown C.T."/>
            <person name="Hug L.A."/>
            <person name="Sharon I."/>
            <person name="Castelle C.J."/>
            <person name="Probst A.J."/>
            <person name="Thomas B.C."/>
            <person name="Singh A."/>
            <person name="Wilkins M.J."/>
            <person name="Karaoz U."/>
            <person name="Brodie E.L."/>
            <person name="Williams K.H."/>
            <person name="Hubbard S.S."/>
            <person name="Banfield J.F."/>
        </authorList>
    </citation>
    <scope>NUCLEOTIDE SEQUENCE [LARGE SCALE GENOMIC DNA]</scope>
</reference>
<dbReference type="Proteomes" id="UP000179129">
    <property type="component" value="Unassembled WGS sequence"/>
</dbReference>
<dbReference type="AlphaFoldDB" id="A0A1F5YK83"/>
<protein>
    <submittedName>
        <fullName evidence="2">Xylose isomerase</fullName>
    </submittedName>
</protein>
<dbReference type="Gene3D" id="3.20.20.150">
    <property type="entry name" value="Divalent-metal-dependent TIM barrel enzymes"/>
    <property type="match status" value="1"/>
</dbReference>
<keyword evidence="2" id="KW-0413">Isomerase</keyword>
<sequence length="273" mass="30632">MKLGLINSAFSQVGMDFSEGIRHIREIGFDTVDIFTEAWNISKEEKKKIVRECEANSLPIVSAPCCALGIADFNDPVREFHVQRANKFVDLVKDIGGRNVLLVLGEYLWQQEVIPPVQQWAWAVECTREIGRYAQSQGVEIVIELEPFKLSIVNNVELMARFIREVNSPAVFANIDVSHVYLAGDPPEKLRLLKGLAHHLHFSDCNGKVHGDLPPGKGVIDFKPYLKAIAGLGIEGSLSIELEYCHQPDKIVEWVREAYQVTARLMKEAGLRA</sequence>
<dbReference type="InterPro" id="IPR050312">
    <property type="entry name" value="IolE/XylAMocC-like"/>
</dbReference>
<organism evidence="2 3">
    <name type="scientific">Candidatus Glassbacteria bacterium RIFCSPLOWO2_12_FULL_58_11</name>
    <dbReference type="NCBI Taxonomy" id="1817867"/>
    <lineage>
        <taxon>Bacteria</taxon>
        <taxon>Candidatus Glassiibacteriota</taxon>
    </lineage>
</organism>
<dbReference type="GO" id="GO:0016853">
    <property type="term" value="F:isomerase activity"/>
    <property type="evidence" value="ECO:0007669"/>
    <property type="project" value="UniProtKB-KW"/>
</dbReference>
<dbReference type="InterPro" id="IPR013022">
    <property type="entry name" value="Xyl_isomerase-like_TIM-brl"/>
</dbReference>
<dbReference type="Pfam" id="PF01261">
    <property type="entry name" value="AP_endonuc_2"/>
    <property type="match status" value="1"/>
</dbReference>
<dbReference type="InterPro" id="IPR036237">
    <property type="entry name" value="Xyl_isomerase-like_sf"/>
</dbReference>
<dbReference type="STRING" id="1817867.A3F83_01715"/>
<feature type="domain" description="Xylose isomerase-like TIM barrel" evidence="1">
    <location>
        <begin position="22"/>
        <end position="250"/>
    </location>
</feature>
<evidence type="ECO:0000259" key="1">
    <source>
        <dbReference type="Pfam" id="PF01261"/>
    </source>
</evidence>
<accession>A0A1F5YK83</accession>
<evidence type="ECO:0000313" key="3">
    <source>
        <dbReference type="Proteomes" id="UP000179129"/>
    </source>
</evidence>
<dbReference type="SUPFAM" id="SSF51658">
    <property type="entry name" value="Xylose isomerase-like"/>
    <property type="match status" value="1"/>
</dbReference>
<evidence type="ECO:0000313" key="2">
    <source>
        <dbReference type="EMBL" id="OGG00580.1"/>
    </source>
</evidence>
<gene>
    <name evidence="2" type="ORF">A3F83_01715</name>
</gene>
<dbReference type="EMBL" id="MFIX01000251">
    <property type="protein sequence ID" value="OGG00580.1"/>
    <property type="molecule type" value="Genomic_DNA"/>
</dbReference>
<comment type="caution">
    <text evidence="2">The sequence shown here is derived from an EMBL/GenBank/DDBJ whole genome shotgun (WGS) entry which is preliminary data.</text>
</comment>
<name>A0A1F5YK83_9BACT</name>
<dbReference type="PANTHER" id="PTHR12110">
    <property type="entry name" value="HYDROXYPYRUVATE ISOMERASE"/>
    <property type="match status" value="1"/>
</dbReference>